<evidence type="ECO:0000313" key="3">
    <source>
        <dbReference type="Proteomes" id="UP000585836"/>
    </source>
</evidence>
<protein>
    <submittedName>
        <fullName evidence="2">GNAT superfamily N-acetyltransferase</fullName>
    </submittedName>
</protein>
<dbReference type="GO" id="GO:0016747">
    <property type="term" value="F:acyltransferase activity, transferring groups other than amino-acyl groups"/>
    <property type="evidence" value="ECO:0007669"/>
    <property type="project" value="InterPro"/>
</dbReference>
<dbReference type="EMBL" id="JACHJK010000005">
    <property type="protein sequence ID" value="MBB5927807.1"/>
    <property type="molecule type" value="Genomic_DNA"/>
</dbReference>
<reference evidence="2 3" key="1">
    <citation type="submission" date="2020-08" db="EMBL/GenBank/DDBJ databases">
        <title>Genomic Encyclopedia of Type Strains, Phase III (KMG-III): the genomes of soil and plant-associated and newly described type strains.</title>
        <authorList>
            <person name="Whitman W."/>
        </authorList>
    </citation>
    <scope>NUCLEOTIDE SEQUENCE [LARGE SCALE GENOMIC DNA]</scope>
    <source>
        <strain evidence="2 3">CECT 3313</strain>
    </source>
</reference>
<dbReference type="AlphaFoldDB" id="A0A7W9PV41"/>
<proteinExistence type="predicted"/>
<gene>
    <name evidence="2" type="ORF">FHS34_003270</name>
</gene>
<dbReference type="Gene3D" id="3.40.630.30">
    <property type="match status" value="1"/>
</dbReference>
<dbReference type="CDD" id="cd04301">
    <property type="entry name" value="NAT_SF"/>
    <property type="match status" value="1"/>
</dbReference>
<evidence type="ECO:0000259" key="1">
    <source>
        <dbReference type="PROSITE" id="PS51186"/>
    </source>
</evidence>
<dbReference type="SUPFAM" id="SSF55729">
    <property type="entry name" value="Acyl-CoA N-acyltransferases (Nat)"/>
    <property type="match status" value="1"/>
</dbReference>
<dbReference type="InterPro" id="IPR016181">
    <property type="entry name" value="Acyl_CoA_acyltransferase"/>
</dbReference>
<organism evidence="2 3">
    <name type="scientific">Streptomyces echinatus</name>
    <dbReference type="NCBI Taxonomy" id="67293"/>
    <lineage>
        <taxon>Bacteria</taxon>
        <taxon>Bacillati</taxon>
        <taxon>Actinomycetota</taxon>
        <taxon>Actinomycetes</taxon>
        <taxon>Kitasatosporales</taxon>
        <taxon>Streptomycetaceae</taxon>
        <taxon>Streptomyces</taxon>
    </lineage>
</organism>
<feature type="domain" description="N-acetyltransferase" evidence="1">
    <location>
        <begin position="3"/>
        <end position="174"/>
    </location>
</feature>
<dbReference type="PROSITE" id="PS51186">
    <property type="entry name" value="GNAT"/>
    <property type="match status" value="1"/>
</dbReference>
<comment type="caution">
    <text evidence="2">The sequence shown here is derived from an EMBL/GenBank/DDBJ whole genome shotgun (WGS) entry which is preliminary data.</text>
</comment>
<keyword evidence="3" id="KW-1185">Reference proteome</keyword>
<dbReference type="Pfam" id="PF00583">
    <property type="entry name" value="Acetyltransf_1"/>
    <property type="match status" value="1"/>
</dbReference>
<accession>A0A7W9PV41</accession>
<name>A0A7W9PV41_9ACTN</name>
<sequence length="174" mass="18516">MTITIREGGPEDLPAILGMLDSSVEWLVSQGRTVQWGTEPLSKREKAVEAVAGAMAGGTTYIAEADGVPAATLTLTDGPGSYLSHLPAPGEPERYIHWLASDRRFKGRGAGSALLAHAAEVTRQAGVGLLRVDCYAGGDRALVAYYEANGFTPTHTYTHGPDDWPGQVLARRVR</sequence>
<dbReference type="InterPro" id="IPR000182">
    <property type="entry name" value="GNAT_dom"/>
</dbReference>
<keyword evidence="2" id="KW-0808">Transferase</keyword>
<dbReference type="Proteomes" id="UP000585836">
    <property type="component" value="Unassembled WGS sequence"/>
</dbReference>
<evidence type="ECO:0000313" key="2">
    <source>
        <dbReference type="EMBL" id="MBB5927807.1"/>
    </source>
</evidence>
<dbReference type="RefSeq" id="WP_184965707.1">
    <property type="nucleotide sequence ID" value="NZ_BAAAWF010000074.1"/>
</dbReference>